<dbReference type="RefSeq" id="WP_120978552.1">
    <property type="nucleotide sequence ID" value="NZ_RBZM01000008.1"/>
</dbReference>
<accession>A0A494XP16</accession>
<comment type="caution">
    <text evidence="3">The sequence shown here is derived from an EMBL/GenBank/DDBJ whole genome shotgun (WGS) entry which is preliminary data.</text>
</comment>
<evidence type="ECO:0000313" key="3">
    <source>
        <dbReference type="EMBL" id="RKP49869.1"/>
    </source>
</evidence>
<name>A0A494XP16_9BACL</name>
<dbReference type="EMBL" id="RBZM01000008">
    <property type="protein sequence ID" value="RKP49869.1"/>
    <property type="molecule type" value="Genomic_DNA"/>
</dbReference>
<evidence type="ECO:0000313" key="4">
    <source>
        <dbReference type="Proteomes" id="UP000282076"/>
    </source>
</evidence>
<feature type="chain" id="PRO_5039577266" evidence="1">
    <location>
        <begin position="25"/>
        <end position="505"/>
    </location>
</feature>
<keyword evidence="1" id="KW-0732">Signal</keyword>
<organism evidence="3 4">
    <name type="scientific">Cohnella endophytica</name>
    <dbReference type="NCBI Taxonomy" id="2419778"/>
    <lineage>
        <taxon>Bacteria</taxon>
        <taxon>Bacillati</taxon>
        <taxon>Bacillota</taxon>
        <taxon>Bacilli</taxon>
        <taxon>Bacillales</taxon>
        <taxon>Paenibacillaceae</taxon>
        <taxon>Cohnella</taxon>
    </lineage>
</organism>
<dbReference type="Gene3D" id="3.40.190.10">
    <property type="entry name" value="Periplasmic binding protein-like II"/>
    <property type="match status" value="2"/>
</dbReference>
<dbReference type="Pfam" id="PF12010">
    <property type="entry name" value="DUF3502"/>
    <property type="match status" value="1"/>
</dbReference>
<dbReference type="AlphaFoldDB" id="A0A494XP16"/>
<dbReference type="OrthoDB" id="7936627at2"/>
<sequence length="505" mass="55594">MRKSIRFGKIGFGALVALTVAASACTNGNDNTAPSASNSAVSELQPVELTWYYPQPNAQPDLEAVEEAVNQIIRPKINATIKLKPIDFGEYDQRMNTVAASGEAFDIAWTANWLFDYVGNVNKGVFLPLDDLLPRYAPELQTALPDFMWEQVKVGGKIYGVPNYQSVTGREGYIVPKEYADPYELDISSIKKFEDIEPFLAQIKQNNPGVSPLVMDRNGMFGYLVHSQGIGTLPITSNPPIGMYDNDVSLKLLNVYASPEYAHYLDVVRAWYLKGYINKDAPTIKAVDELAKSGKGVVTFSLSLNPGSETILSNGRYGGKPILYVPLTDFLIDSNPGISTVNAIGANSKNPERAMMFLNMVNSDKELFNTLAYGVEGKHYSKVGENTIKINDKCGYNPHSSFVYGNTFNGFLLEGQSPDIYEVQKKTNEQTKPTLVAGFKFDASPVATEIANVQSVLDEYLPGLNTGAVDPAKKLPDFLDRLQKAGIDKFLQEAQKQIDAWKMAK</sequence>
<reference evidence="3 4" key="1">
    <citation type="submission" date="2018-10" db="EMBL/GenBank/DDBJ databases">
        <title>Cohnella sp. M2MS4P-1, whole genome shotgun sequence.</title>
        <authorList>
            <person name="Tuo L."/>
        </authorList>
    </citation>
    <scope>NUCLEOTIDE SEQUENCE [LARGE SCALE GENOMIC DNA]</scope>
    <source>
        <strain evidence="3 4">M2MS4P-1</strain>
    </source>
</reference>
<protein>
    <submittedName>
        <fullName evidence="3">Extracellular solute-binding protein</fullName>
    </submittedName>
</protein>
<dbReference type="SUPFAM" id="SSF53850">
    <property type="entry name" value="Periplasmic binding protein-like II"/>
    <property type="match status" value="1"/>
</dbReference>
<proteinExistence type="predicted"/>
<dbReference type="PROSITE" id="PS51257">
    <property type="entry name" value="PROKAR_LIPOPROTEIN"/>
    <property type="match status" value="1"/>
</dbReference>
<dbReference type="Proteomes" id="UP000282076">
    <property type="component" value="Unassembled WGS sequence"/>
</dbReference>
<keyword evidence="4" id="KW-1185">Reference proteome</keyword>
<feature type="domain" description="DUF3502" evidence="2">
    <location>
        <begin position="437"/>
        <end position="502"/>
    </location>
</feature>
<feature type="signal peptide" evidence="1">
    <location>
        <begin position="1"/>
        <end position="24"/>
    </location>
</feature>
<dbReference type="PANTHER" id="PTHR43649:SF17">
    <property type="entry name" value="ABC TRANSPORTER SOLUTE BINDING PROTEIN-SUGAR TRANSPORT"/>
    <property type="match status" value="1"/>
</dbReference>
<evidence type="ECO:0000256" key="1">
    <source>
        <dbReference type="SAM" id="SignalP"/>
    </source>
</evidence>
<dbReference type="PANTHER" id="PTHR43649">
    <property type="entry name" value="ARABINOSE-BINDING PROTEIN-RELATED"/>
    <property type="match status" value="1"/>
</dbReference>
<dbReference type="InterPro" id="IPR050490">
    <property type="entry name" value="Bact_solute-bd_prot1"/>
</dbReference>
<dbReference type="InterPro" id="IPR022627">
    <property type="entry name" value="DUF3502"/>
</dbReference>
<gene>
    <name evidence="3" type="ORF">D7Z26_18745</name>
</gene>
<evidence type="ECO:0000259" key="2">
    <source>
        <dbReference type="Pfam" id="PF12010"/>
    </source>
</evidence>